<proteinExistence type="predicted"/>
<accession>A0A1Y5P2E0</accession>
<evidence type="ECO:0000256" key="2">
    <source>
        <dbReference type="SAM" id="Phobius"/>
    </source>
</evidence>
<feature type="domain" description="DUF2510" evidence="3">
    <location>
        <begin position="7"/>
        <end position="39"/>
    </location>
</feature>
<gene>
    <name evidence="4" type="ORF">MIPYR_30249</name>
</gene>
<sequence length="250" mass="25784">MSSGTPAGWYTNPDNPATNRYWDGGQWTDHTMPVPAPPVSTPPPPAMQSAPTVPLMPPTPPAPSVPPGNSNRKWIIGGAVVAGVLVVGAVGQALAGGRDDKIPAAAPTVTVTAEAEPAPEPEPTADVAEPTPEAEETVVADPVAFKAQAGSHLDDMNKDLGDMVTTVAEDGFWRLLSNTVELSFNIGQLKALDVPEKVAGDWAASLTALKKKLDELSDAVTSEDKPTILAAVDAMAGQVEATRAVADTAE</sequence>
<protein>
    <recommendedName>
        <fullName evidence="3">DUF2510 domain-containing protein</fullName>
    </recommendedName>
</protein>
<keyword evidence="2" id="KW-1133">Transmembrane helix</keyword>
<keyword evidence="2" id="KW-0472">Membrane</keyword>
<name>A0A1Y5P2E0_9MICO</name>
<dbReference type="AlphaFoldDB" id="A0A1Y5P2E0"/>
<evidence type="ECO:0000259" key="3">
    <source>
        <dbReference type="Pfam" id="PF10708"/>
    </source>
</evidence>
<dbReference type="Pfam" id="PF10708">
    <property type="entry name" value="DUF2510"/>
    <property type="match status" value="1"/>
</dbReference>
<keyword evidence="2" id="KW-0812">Transmembrane</keyword>
<reference evidence="4" key="1">
    <citation type="submission" date="2016-03" db="EMBL/GenBank/DDBJ databases">
        <authorList>
            <person name="Ploux O."/>
        </authorList>
    </citation>
    <scope>NUCLEOTIDE SEQUENCE</scope>
    <source>
        <strain evidence="4">UC1</strain>
    </source>
</reference>
<feature type="region of interest" description="Disordered" evidence="1">
    <location>
        <begin position="110"/>
        <end position="135"/>
    </location>
</feature>
<organism evidence="4">
    <name type="scientific">uncultured Microbacterium sp</name>
    <dbReference type="NCBI Taxonomy" id="191216"/>
    <lineage>
        <taxon>Bacteria</taxon>
        <taxon>Bacillati</taxon>
        <taxon>Actinomycetota</taxon>
        <taxon>Actinomycetes</taxon>
        <taxon>Micrococcales</taxon>
        <taxon>Microbacteriaceae</taxon>
        <taxon>Microbacterium</taxon>
        <taxon>environmental samples</taxon>
    </lineage>
</organism>
<feature type="transmembrane region" description="Helical" evidence="2">
    <location>
        <begin position="74"/>
        <end position="95"/>
    </location>
</feature>
<evidence type="ECO:0000256" key="1">
    <source>
        <dbReference type="SAM" id="MobiDB-lite"/>
    </source>
</evidence>
<dbReference type="EMBL" id="FLQR01000007">
    <property type="protein sequence ID" value="SBS72835.1"/>
    <property type="molecule type" value="Genomic_DNA"/>
</dbReference>
<feature type="region of interest" description="Disordered" evidence="1">
    <location>
        <begin position="1"/>
        <end position="51"/>
    </location>
</feature>
<dbReference type="InterPro" id="IPR018929">
    <property type="entry name" value="DUF2510"/>
</dbReference>
<feature type="compositionally biased region" description="Pro residues" evidence="1">
    <location>
        <begin position="34"/>
        <end position="46"/>
    </location>
</feature>
<evidence type="ECO:0000313" key="4">
    <source>
        <dbReference type="EMBL" id="SBS72835.1"/>
    </source>
</evidence>